<dbReference type="EMBL" id="BJLP01000014">
    <property type="protein sequence ID" value="GEA80669.1"/>
    <property type="molecule type" value="Genomic_DNA"/>
</dbReference>
<gene>
    <name evidence="2" type="ORF">CUD01_11130</name>
</gene>
<feature type="region of interest" description="Disordered" evidence="1">
    <location>
        <begin position="1"/>
        <end position="20"/>
    </location>
</feature>
<name>A0A4Y3K822_CELUD</name>
<dbReference type="AlphaFoldDB" id="A0A4Y3K822"/>
<dbReference type="Proteomes" id="UP000315842">
    <property type="component" value="Unassembled WGS sequence"/>
</dbReference>
<proteinExistence type="predicted"/>
<evidence type="ECO:0000256" key="1">
    <source>
        <dbReference type="SAM" id="MobiDB-lite"/>
    </source>
</evidence>
<accession>A0A4Y3K822</accession>
<evidence type="ECO:0000313" key="3">
    <source>
        <dbReference type="Proteomes" id="UP000315842"/>
    </source>
</evidence>
<sequence>MAAAHRTRGGTRGAAPPACGTCGRPGGLGSGRGYAVAVLRTTSRVAALAVAALLAVSGCTSSQPARLDPSQEADEHSLLAEPAVTAEATFDTPDDEHAAVGELADGFPADLVPLPADAQILVSSAEVDADGGTTTLSLNLRTAVEATTLMTDLRRALTDAGFTEAPVATPPAGVAAESTFARRSGEVLTVAVLDRDGVRTLTLGGRVVVP</sequence>
<evidence type="ECO:0000313" key="2">
    <source>
        <dbReference type="EMBL" id="GEA80669.1"/>
    </source>
</evidence>
<organism evidence="2 3">
    <name type="scientific">Cellulomonas uda</name>
    <dbReference type="NCBI Taxonomy" id="1714"/>
    <lineage>
        <taxon>Bacteria</taxon>
        <taxon>Bacillati</taxon>
        <taxon>Actinomycetota</taxon>
        <taxon>Actinomycetes</taxon>
        <taxon>Micrococcales</taxon>
        <taxon>Cellulomonadaceae</taxon>
        <taxon>Cellulomonas</taxon>
    </lineage>
</organism>
<comment type="caution">
    <text evidence="2">The sequence shown here is derived from an EMBL/GenBank/DDBJ whole genome shotgun (WGS) entry which is preliminary data.</text>
</comment>
<protein>
    <submittedName>
        <fullName evidence="2">Uncharacterized protein</fullName>
    </submittedName>
</protein>
<keyword evidence="3" id="KW-1185">Reference proteome</keyword>
<reference evidence="2 3" key="1">
    <citation type="submission" date="2019-06" db="EMBL/GenBank/DDBJ databases">
        <title>Whole genome shotgun sequence of Cellulomonas uda NBRC 3747.</title>
        <authorList>
            <person name="Hosoyama A."/>
            <person name="Uohara A."/>
            <person name="Ohji S."/>
            <person name="Ichikawa N."/>
        </authorList>
    </citation>
    <scope>NUCLEOTIDE SEQUENCE [LARGE SCALE GENOMIC DNA]</scope>
    <source>
        <strain evidence="2 3">NBRC 3747</strain>
    </source>
</reference>